<dbReference type="Pfam" id="PF10604">
    <property type="entry name" value="Polyketide_cyc2"/>
    <property type="match status" value="1"/>
</dbReference>
<reference evidence="1 2" key="1">
    <citation type="submission" date="2020-08" db="EMBL/GenBank/DDBJ databases">
        <title>Sequencing the genomes of 1000 actinobacteria strains.</title>
        <authorList>
            <person name="Klenk H.-P."/>
        </authorList>
    </citation>
    <scope>NUCLEOTIDE SEQUENCE [LARGE SCALE GENOMIC DNA]</scope>
    <source>
        <strain evidence="1 2">DSM 45298</strain>
    </source>
</reference>
<dbReference type="InterPro" id="IPR023393">
    <property type="entry name" value="START-like_dom_sf"/>
</dbReference>
<evidence type="ECO:0000313" key="2">
    <source>
        <dbReference type="Proteomes" id="UP000551501"/>
    </source>
</evidence>
<dbReference type="EMBL" id="JACIFP010000001">
    <property type="protein sequence ID" value="MBB4136369.1"/>
    <property type="molecule type" value="Genomic_DNA"/>
</dbReference>
<comment type="caution">
    <text evidence="1">The sequence shown here is derived from an EMBL/GenBank/DDBJ whole genome shotgun (WGS) entry which is preliminary data.</text>
</comment>
<dbReference type="AlphaFoldDB" id="A0A840F4H4"/>
<dbReference type="SUPFAM" id="SSF55961">
    <property type="entry name" value="Bet v1-like"/>
    <property type="match status" value="1"/>
</dbReference>
<keyword evidence="2" id="KW-1185">Reference proteome</keyword>
<dbReference type="Gene3D" id="3.30.530.20">
    <property type="match status" value="1"/>
</dbReference>
<sequence length="137" mass="14837">MSPSDESTVASRHVSAVIRCSPDQVYRYAADPANLPTWAAGLASSAVTVDGDTLIADSPMGEVTVRFVERNAFGVLDHDVTLPSGTTVTNPVRVLSHPDGAEVLFTVRQIELSDDEFERDVRLVADDLNRLKGVLER</sequence>
<proteinExistence type="predicted"/>
<protein>
    <recommendedName>
        <fullName evidence="3">Polyketide cyclase</fullName>
    </recommendedName>
</protein>
<evidence type="ECO:0008006" key="3">
    <source>
        <dbReference type="Google" id="ProtNLM"/>
    </source>
</evidence>
<dbReference type="RefSeq" id="WP_183371359.1">
    <property type="nucleotide sequence ID" value="NZ_BAABHL010000120.1"/>
</dbReference>
<dbReference type="Proteomes" id="UP000551501">
    <property type="component" value="Unassembled WGS sequence"/>
</dbReference>
<gene>
    <name evidence="1" type="ORF">BKA16_002921</name>
</gene>
<accession>A0A840F4H4</accession>
<organism evidence="1 2">
    <name type="scientific">Gordonia humi</name>
    <dbReference type="NCBI Taxonomy" id="686429"/>
    <lineage>
        <taxon>Bacteria</taxon>
        <taxon>Bacillati</taxon>
        <taxon>Actinomycetota</taxon>
        <taxon>Actinomycetes</taxon>
        <taxon>Mycobacteriales</taxon>
        <taxon>Gordoniaceae</taxon>
        <taxon>Gordonia</taxon>
    </lineage>
</organism>
<dbReference type="InterPro" id="IPR019587">
    <property type="entry name" value="Polyketide_cyclase/dehydratase"/>
</dbReference>
<evidence type="ECO:0000313" key="1">
    <source>
        <dbReference type="EMBL" id="MBB4136369.1"/>
    </source>
</evidence>
<name>A0A840F4H4_9ACTN</name>